<gene>
    <name evidence="2" type="ORF">DN062_02405</name>
</gene>
<dbReference type="PANTHER" id="PTHR43155:SF2">
    <property type="entry name" value="CYCLIC DI-GMP PHOSPHODIESTERASE PA4108"/>
    <property type="match status" value="1"/>
</dbReference>
<evidence type="ECO:0000313" key="3">
    <source>
        <dbReference type="Proteomes" id="UP000250744"/>
    </source>
</evidence>
<proteinExistence type="predicted"/>
<sequence length="555" mass="63141">MSNSSAKGDASYQQIKRLNQIGIALSSQRDKRQLLSLILTSARELTGAEAGTLYIRETGTLYIRETDVPSLRFDIVQNDRLNINLGGRDQSPVDNFPPIPLLTEDGKPNDKMVVAWSVNNNLTVNIPDAYSHKGFDFSGTRAFDQRTGYRSCSFLTVPLSDHDGHVIAALQLINKLNPKGEISTFTKKDQELAESLASQAAMAIINQRLINEMKTLFDSFTRVIATAIDSKSPHTGNHCRRVPDATLMLAEAACRSRHPAIKDFNMTEADFYELKTAAWLHDCGKVVTPHHVMEKSRKLETVIDRIGWVEDRLEILLRDLRINALELKMQALEQGTNVLADLEALKEREQTLLDDMEFLHHCNIGAEFVTDEDLQHLERIRNYVWADKKGCERFFLTEDEYRNLCIRRGTLNPEERKIMEGHMTATLSMLEQLPFPEHLKNVTEYAVCHHERMDGKGYPRGLSRDQMSIPARIMGIADVFEALTAPERPYKQPMKLSQALAIMGRMVEDNHLDPDLFQVFVEEKVYMTYGAKHMKPEQMDEVNLQELKGLNRSVV</sequence>
<evidence type="ECO:0000259" key="1">
    <source>
        <dbReference type="PROSITE" id="PS51832"/>
    </source>
</evidence>
<dbReference type="Pfam" id="PF01590">
    <property type="entry name" value="GAF"/>
    <property type="match status" value="1"/>
</dbReference>
<evidence type="ECO:0000313" key="2">
    <source>
        <dbReference type="EMBL" id="RAU19479.1"/>
    </source>
</evidence>
<keyword evidence="2" id="KW-0378">Hydrolase</keyword>
<dbReference type="RefSeq" id="WP_112157842.1">
    <property type="nucleotide sequence ID" value="NZ_QKRX01000002.1"/>
</dbReference>
<comment type="caution">
    <text evidence="2">The sequence shown here is derived from an EMBL/GenBank/DDBJ whole genome shotgun (WGS) entry which is preliminary data.</text>
</comment>
<dbReference type="OrthoDB" id="9764808at2"/>
<dbReference type="InterPro" id="IPR029016">
    <property type="entry name" value="GAF-like_dom_sf"/>
</dbReference>
<dbReference type="SUPFAM" id="SSF109604">
    <property type="entry name" value="HD-domain/PDEase-like"/>
    <property type="match status" value="1"/>
</dbReference>
<dbReference type="InterPro" id="IPR037522">
    <property type="entry name" value="HD_GYP_dom"/>
</dbReference>
<accession>A0A364NQT3</accession>
<dbReference type="Pfam" id="PF13487">
    <property type="entry name" value="HD_5"/>
    <property type="match status" value="1"/>
</dbReference>
<dbReference type="SMART" id="SM00065">
    <property type="entry name" value="GAF"/>
    <property type="match status" value="1"/>
</dbReference>
<dbReference type="GO" id="GO:0008081">
    <property type="term" value="F:phosphoric diester hydrolase activity"/>
    <property type="evidence" value="ECO:0007669"/>
    <property type="project" value="UniProtKB-ARBA"/>
</dbReference>
<reference evidence="2 3" key="1">
    <citation type="submission" date="2018-06" db="EMBL/GenBank/DDBJ databases">
        <title>Nitrincola tibetense sp. nov., isolated from Lake XuguoCo on Tibetan Plateau.</title>
        <authorList>
            <person name="Xing P."/>
        </authorList>
    </citation>
    <scope>NUCLEOTIDE SEQUENCE [LARGE SCALE GENOMIC DNA]</scope>
    <source>
        <strain evidence="3">xg18</strain>
    </source>
</reference>
<dbReference type="InterPro" id="IPR003607">
    <property type="entry name" value="HD/PDEase_dom"/>
</dbReference>
<dbReference type="PANTHER" id="PTHR43155">
    <property type="entry name" value="CYCLIC DI-GMP PHOSPHODIESTERASE PA4108-RELATED"/>
    <property type="match status" value="1"/>
</dbReference>
<keyword evidence="3" id="KW-1185">Reference proteome</keyword>
<dbReference type="SUPFAM" id="SSF55781">
    <property type="entry name" value="GAF domain-like"/>
    <property type="match status" value="1"/>
</dbReference>
<dbReference type="SMART" id="SM00471">
    <property type="entry name" value="HDc"/>
    <property type="match status" value="1"/>
</dbReference>
<dbReference type="Proteomes" id="UP000250744">
    <property type="component" value="Unassembled WGS sequence"/>
</dbReference>
<feature type="domain" description="HD-GYP" evidence="1">
    <location>
        <begin position="328"/>
        <end position="536"/>
    </location>
</feature>
<dbReference type="CDD" id="cd00077">
    <property type="entry name" value="HDc"/>
    <property type="match status" value="1"/>
</dbReference>
<organism evidence="2 3">
    <name type="scientific">Nitrincola tibetensis</name>
    <dbReference type="NCBI Taxonomy" id="2219697"/>
    <lineage>
        <taxon>Bacteria</taxon>
        <taxon>Pseudomonadati</taxon>
        <taxon>Pseudomonadota</taxon>
        <taxon>Gammaproteobacteria</taxon>
        <taxon>Oceanospirillales</taxon>
        <taxon>Oceanospirillaceae</taxon>
        <taxon>Nitrincola</taxon>
    </lineage>
</organism>
<dbReference type="AlphaFoldDB" id="A0A364NQT3"/>
<dbReference type="Gene3D" id="1.10.3210.10">
    <property type="entry name" value="Hypothetical protein af1432"/>
    <property type="match status" value="2"/>
</dbReference>
<dbReference type="Gene3D" id="3.30.450.40">
    <property type="match status" value="1"/>
</dbReference>
<dbReference type="EMBL" id="QKRX01000002">
    <property type="protein sequence ID" value="RAU19479.1"/>
    <property type="molecule type" value="Genomic_DNA"/>
</dbReference>
<dbReference type="PROSITE" id="PS51832">
    <property type="entry name" value="HD_GYP"/>
    <property type="match status" value="1"/>
</dbReference>
<name>A0A364NQT3_9GAMM</name>
<dbReference type="InterPro" id="IPR003018">
    <property type="entry name" value="GAF"/>
</dbReference>
<protein>
    <submittedName>
        <fullName evidence="2">Phosphohydrolase</fullName>
    </submittedName>
</protein>